<reference evidence="1 2" key="1">
    <citation type="submission" date="2024-02" db="EMBL/GenBank/DDBJ databases">
        <authorList>
            <person name="Daric V."/>
            <person name="Darras S."/>
        </authorList>
    </citation>
    <scope>NUCLEOTIDE SEQUENCE [LARGE SCALE GENOMIC DNA]</scope>
</reference>
<dbReference type="EMBL" id="CAWYQH010000102">
    <property type="protein sequence ID" value="CAK8686504.1"/>
    <property type="molecule type" value="Genomic_DNA"/>
</dbReference>
<gene>
    <name evidence="1" type="ORF">CVLEPA_LOCUS18430</name>
</gene>
<accession>A0ABP0G794</accession>
<evidence type="ECO:0000313" key="1">
    <source>
        <dbReference type="EMBL" id="CAK8686504.1"/>
    </source>
</evidence>
<organism evidence="1 2">
    <name type="scientific">Clavelina lepadiformis</name>
    <name type="common">Light-bulb sea squirt</name>
    <name type="synonym">Ascidia lepadiformis</name>
    <dbReference type="NCBI Taxonomy" id="159417"/>
    <lineage>
        <taxon>Eukaryota</taxon>
        <taxon>Metazoa</taxon>
        <taxon>Chordata</taxon>
        <taxon>Tunicata</taxon>
        <taxon>Ascidiacea</taxon>
        <taxon>Aplousobranchia</taxon>
        <taxon>Clavelinidae</taxon>
        <taxon>Clavelina</taxon>
    </lineage>
</organism>
<comment type="caution">
    <text evidence="1">The sequence shown here is derived from an EMBL/GenBank/DDBJ whole genome shotgun (WGS) entry which is preliminary data.</text>
</comment>
<evidence type="ECO:0000313" key="2">
    <source>
        <dbReference type="Proteomes" id="UP001642483"/>
    </source>
</evidence>
<proteinExistence type="predicted"/>
<protein>
    <submittedName>
        <fullName evidence="1">Uncharacterized protein</fullName>
    </submittedName>
</protein>
<keyword evidence="2" id="KW-1185">Reference proteome</keyword>
<sequence length="165" mass="18533">MQENMKYMCSKLLAETRKAETMNNSGQVENTLQPLTVQSDTGICIQEVHSEKTSVFPHLEEDCLSLQDWEVSHIETGDTISPLTNNVVSQSENEGNAEIVDSENLPERNSDVECNMSAKKLTDKNTTNGSLFGDGLSFPYLAAIDAVAQSFQDWKIWYFEDWEVS</sequence>
<name>A0ABP0G794_CLALP</name>
<dbReference type="Proteomes" id="UP001642483">
    <property type="component" value="Unassembled WGS sequence"/>
</dbReference>